<feature type="region of interest" description="Disordered" evidence="1">
    <location>
        <begin position="1"/>
        <end position="20"/>
    </location>
</feature>
<feature type="compositionally biased region" description="Pro residues" evidence="1">
    <location>
        <begin position="171"/>
        <end position="181"/>
    </location>
</feature>
<keyword evidence="4" id="KW-1185">Reference proteome</keyword>
<gene>
    <name evidence="3" type="ORF">F8568_032625</name>
</gene>
<comment type="caution">
    <text evidence="3">The sequence shown here is derived from an EMBL/GenBank/DDBJ whole genome shotgun (WGS) entry which is preliminary data.</text>
</comment>
<keyword evidence="2" id="KW-0812">Transmembrane</keyword>
<feature type="compositionally biased region" description="Low complexity" evidence="1">
    <location>
        <begin position="79"/>
        <end position="102"/>
    </location>
</feature>
<keyword evidence="2" id="KW-1133">Transmembrane helix</keyword>
<sequence>MPESRDLPPAGYTRAAPRPPLRSRLLGARLVTARAPLARRHRVRSSIPAVALALVLAAGIVGVIGYGTRREPPARSLTPDAASPTAPAPAASGRSGGAAADAPSPPPLSGPPGALPAVPAPTPGPAGAADDPQGARPGAGPSASQGAPGDRPSPVPVRPAATRPPHSASPRPRPAPQPHVPSKPRTARPAAPSWIGPECRRRFPADPARQAACVAALTSYYAK</sequence>
<dbReference type="AlphaFoldDB" id="A0A6I4MRV2"/>
<feature type="compositionally biased region" description="Low complexity" evidence="1">
    <location>
        <begin position="125"/>
        <end position="149"/>
    </location>
</feature>
<proteinExistence type="predicted"/>
<feature type="compositionally biased region" description="Low complexity" evidence="1">
    <location>
        <begin position="158"/>
        <end position="170"/>
    </location>
</feature>
<feature type="transmembrane region" description="Helical" evidence="2">
    <location>
        <begin position="47"/>
        <end position="67"/>
    </location>
</feature>
<reference evidence="3" key="1">
    <citation type="submission" date="2019-12" db="EMBL/GenBank/DDBJ databases">
        <title>Actinomadura physcomitrii sp. nov., a novel actinomycete isolated from moss [Physcomitrium sphaericum (Ludw) Fuernr].</title>
        <authorList>
            <person name="Zhuang X."/>
        </authorList>
    </citation>
    <scope>NUCLEOTIDE SEQUENCE [LARGE SCALE GENOMIC DNA]</scope>
    <source>
        <strain evidence="3">LD22</strain>
    </source>
</reference>
<protein>
    <submittedName>
        <fullName evidence="3">Uncharacterized protein</fullName>
    </submittedName>
</protein>
<organism evidence="3 4">
    <name type="scientific">Actinomadura physcomitrii</name>
    <dbReference type="NCBI Taxonomy" id="2650748"/>
    <lineage>
        <taxon>Bacteria</taxon>
        <taxon>Bacillati</taxon>
        <taxon>Actinomycetota</taxon>
        <taxon>Actinomycetes</taxon>
        <taxon>Streptosporangiales</taxon>
        <taxon>Thermomonosporaceae</taxon>
        <taxon>Actinomadura</taxon>
    </lineage>
</organism>
<dbReference type="Proteomes" id="UP000462055">
    <property type="component" value="Unassembled WGS sequence"/>
</dbReference>
<feature type="compositionally biased region" description="Pro residues" evidence="1">
    <location>
        <begin position="103"/>
        <end position="124"/>
    </location>
</feature>
<dbReference type="EMBL" id="WBMS02000033">
    <property type="protein sequence ID" value="MWA05026.1"/>
    <property type="molecule type" value="Genomic_DNA"/>
</dbReference>
<name>A0A6I4MRV2_9ACTN</name>
<feature type="region of interest" description="Disordered" evidence="1">
    <location>
        <begin position="70"/>
        <end position="200"/>
    </location>
</feature>
<accession>A0A6I4MRV2</accession>
<dbReference type="RefSeq" id="WP_151597529.1">
    <property type="nucleotide sequence ID" value="NZ_WBMS02000033.1"/>
</dbReference>
<evidence type="ECO:0000256" key="1">
    <source>
        <dbReference type="SAM" id="MobiDB-lite"/>
    </source>
</evidence>
<evidence type="ECO:0000313" key="4">
    <source>
        <dbReference type="Proteomes" id="UP000462055"/>
    </source>
</evidence>
<evidence type="ECO:0000313" key="3">
    <source>
        <dbReference type="EMBL" id="MWA05026.1"/>
    </source>
</evidence>
<keyword evidence="2" id="KW-0472">Membrane</keyword>
<evidence type="ECO:0000256" key="2">
    <source>
        <dbReference type="SAM" id="Phobius"/>
    </source>
</evidence>